<evidence type="ECO:0000313" key="2">
    <source>
        <dbReference type="Proteomes" id="UP000023268"/>
    </source>
</evidence>
<gene>
    <name evidence="1" type="ORF">AZ34_07525</name>
</gene>
<dbReference type="eggNOG" id="COG3496">
    <property type="taxonomic scope" value="Bacteria"/>
</dbReference>
<dbReference type="OrthoDB" id="9778801at2"/>
<protein>
    <submittedName>
        <fullName evidence="1">Chromosome partitioning protein ParA</fullName>
    </submittedName>
</protein>
<dbReference type="STRING" id="1458275.AZ34_07525"/>
<dbReference type="Proteomes" id="UP000023268">
    <property type="component" value="Unassembled WGS sequence"/>
</dbReference>
<evidence type="ECO:0000313" key="1">
    <source>
        <dbReference type="EMBL" id="EYC50935.1"/>
    </source>
</evidence>
<organism evidence="1 2">
    <name type="scientific">Hylemonella gracilis str. Niagara R</name>
    <dbReference type="NCBI Taxonomy" id="1458275"/>
    <lineage>
        <taxon>Bacteria</taxon>
        <taxon>Pseudomonadati</taxon>
        <taxon>Pseudomonadota</taxon>
        <taxon>Betaproteobacteria</taxon>
        <taxon>Burkholderiales</taxon>
        <taxon>Comamonadaceae</taxon>
        <taxon>Hylemonella</taxon>
    </lineage>
</organism>
<name>A0A016XG93_9BURK</name>
<dbReference type="AlphaFoldDB" id="A0A016XG93"/>
<sequence length="267" mass="31441">MFSALYVGRVRHRRFQPRPHDFRYGLYMVYLDLAELDRVFAGRWFWSTRRMALARFRREDYLGDPALPLDEAVRQRVAQATGRRPTGPIRMLTHLRYFGYVFNPVTFYYVHDAADTRLETIVAEITNTPWKERHCYVLPQDEQAPRPDLHRHRFTKDFHVSPFMPMEQDYDWRFTPPGETLSVHMENLQAGQKIFDATLALERKPLTGANLARALLFYPAMTVQVIVGIHWQALKLWLKRTPFHIHPRKRALDPVSAPAAAQQETRP</sequence>
<dbReference type="EMBL" id="JEMG01000001">
    <property type="protein sequence ID" value="EYC50935.1"/>
    <property type="molecule type" value="Genomic_DNA"/>
</dbReference>
<dbReference type="InterPro" id="IPR010775">
    <property type="entry name" value="DUF1365"/>
</dbReference>
<comment type="caution">
    <text evidence="1">The sequence shown here is derived from an EMBL/GenBank/DDBJ whole genome shotgun (WGS) entry which is preliminary data.</text>
</comment>
<accession>A0A016XG93</accession>
<dbReference type="Pfam" id="PF07103">
    <property type="entry name" value="DUF1365"/>
    <property type="match status" value="1"/>
</dbReference>
<reference evidence="1 2" key="1">
    <citation type="submission" date="2014-02" db="EMBL/GenBank/DDBJ databases">
        <title>Draft Genome of Hylemonella gracilis isolated from the Niagara River.</title>
        <authorList>
            <person name="Pawlowski D.R."/>
            <person name="Koudelka G.B."/>
        </authorList>
    </citation>
    <scope>NUCLEOTIDE SEQUENCE [LARGE SCALE GENOMIC DNA]</scope>
    <source>
        <strain evidence="1 2">Niagara R</strain>
    </source>
</reference>
<dbReference type="PANTHER" id="PTHR33973:SF4">
    <property type="entry name" value="OS07G0153300 PROTEIN"/>
    <property type="match status" value="1"/>
</dbReference>
<dbReference type="PANTHER" id="PTHR33973">
    <property type="entry name" value="OS07G0153300 PROTEIN"/>
    <property type="match status" value="1"/>
</dbReference>
<proteinExistence type="predicted"/>
<dbReference type="RefSeq" id="WP_035606560.1">
    <property type="nucleotide sequence ID" value="NZ_JEMG01000001.1"/>
</dbReference>